<feature type="region of interest" description="Disordered" evidence="1">
    <location>
        <begin position="391"/>
        <end position="411"/>
    </location>
</feature>
<comment type="caution">
    <text evidence="3">The sequence shown here is derived from an EMBL/GenBank/DDBJ whole genome shotgun (WGS) entry which is preliminary data.</text>
</comment>
<name>A0A926HXI1_9FIRM</name>
<evidence type="ECO:0000313" key="3">
    <source>
        <dbReference type="EMBL" id="MBC8540094.1"/>
    </source>
</evidence>
<accession>A0A926HXI1</accession>
<organism evidence="3 4">
    <name type="scientific">Congzhengia minquanensis</name>
    <dbReference type="NCBI Taxonomy" id="2763657"/>
    <lineage>
        <taxon>Bacteria</taxon>
        <taxon>Bacillati</taxon>
        <taxon>Bacillota</taxon>
        <taxon>Clostridia</taxon>
        <taxon>Eubacteriales</taxon>
        <taxon>Oscillospiraceae</taxon>
        <taxon>Congzhengia</taxon>
    </lineage>
</organism>
<dbReference type="RefSeq" id="WP_249311226.1">
    <property type="nucleotide sequence ID" value="NZ_JACRSU010000001.1"/>
</dbReference>
<dbReference type="PANTHER" id="PTHR37826">
    <property type="entry name" value="FLOTILLIN BAND_7_5 DOMAIN PROTEIN"/>
    <property type="match status" value="1"/>
</dbReference>
<dbReference type="PANTHER" id="PTHR37826:SF2">
    <property type="entry name" value="ZINC-RIBBON DOMAIN-CONTAINING PROTEIN"/>
    <property type="match status" value="1"/>
</dbReference>
<dbReference type="Proteomes" id="UP000611762">
    <property type="component" value="Unassembled WGS sequence"/>
</dbReference>
<dbReference type="CDD" id="cd03408">
    <property type="entry name" value="SPFH_like_u1"/>
    <property type="match status" value="1"/>
</dbReference>
<dbReference type="EMBL" id="JACRSU010000001">
    <property type="protein sequence ID" value="MBC8540094.1"/>
    <property type="molecule type" value="Genomic_DNA"/>
</dbReference>
<sequence>MGLIKAFTGAFRSELADQWKEYFICESMTGSTLMQLGKKRINTTNYQSSNTKGSEHIITKGSLLVVNEGQAMIVTEQGKIIDFTCEPGAYTFDSSTEPSMLTGKFSEGLKESFRNLGKRFTFGGDTGNDQRVYYINTKEILGNKYGSAQPMPYNDPYYKTVLYIRYFGMFTFQITDPLVFYHSIAGNVSDSFNSDQLLEQCRSEFLTALDTSINQLSGKGIKFSEIPSHQMELADIMNNVLDKTWKQLRGLEVTAVSIEKITPDDKSRSRIEDFDNAVMLGANQSAMQGRMTAAQAAMFENMGKQPGGADSGSMMNAMVGMMGMNMMQNMANGQTGTPAQGQPAAPASAASSTSTWVCKCGTSNSGKFCMECGAKRPFYQCDKCGWKPENPSNPPKFCPECGDPINDDDLK</sequence>
<proteinExistence type="predicted"/>
<dbReference type="CDD" id="cd00350">
    <property type="entry name" value="rubredoxin_like"/>
    <property type="match status" value="1"/>
</dbReference>
<keyword evidence="4" id="KW-1185">Reference proteome</keyword>
<evidence type="ECO:0000313" key="4">
    <source>
        <dbReference type="Proteomes" id="UP000611762"/>
    </source>
</evidence>
<reference evidence="3" key="1">
    <citation type="submission" date="2020-08" db="EMBL/GenBank/DDBJ databases">
        <title>Genome public.</title>
        <authorList>
            <person name="Liu C."/>
            <person name="Sun Q."/>
        </authorList>
    </citation>
    <scope>NUCLEOTIDE SEQUENCE</scope>
    <source>
        <strain evidence="3">H8</strain>
    </source>
</reference>
<dbReference type="InterPro" id="IPR033880">
    <property type="entry name" value="SPFH_YdjI"/>
</dbReference>
<evidence type="ECO:0000256" key="1">
    <source>
        <dbReference type="SAM" id="MobiDB-lite"/>
    </source>
</evidence>
<feature type="domain" description="SPFH" evidence="2">
    <location>
        <begin position="56"/>
        <end position="264"/>
    </location>
</feature>
<protein>
    <submittedName>
        <fullName evidence="3">SPFH domain-containing protein</fullName>
    </submittedName>
</protein>
<dbReference type="AlphaFoldDB" id="A0A926HXI1"/>
<dbReference type="Pfam" id="PF13421">
    <property type="entry name" value="Band_7_1"/>
    <property type="match status" value="1"/>
</dbReference>
<gene>
    <name evidence="3" type="ORF">H8698_03770</name>
</gene>
<evidence type="ECO:0000259" key="2">
    <source>
        <dbReference type="Pfam" id="PF13421"/>
    </source>
</evidence>